<keyword evidence="4" id="KW-1185">Reference proteome</keyword>
<organism evidence="3 4">
    <name type="scientific">Argiope bruennichi</name>
    <name type="common">Wasp spider</name>
    <name type="synonym">Aranea bruennichi</name>
    <dbReference type="NCBI Taxonomy" id="94029"/>
    <lineage>
        <taxon>Eukaryota</taxon>
        <taxon>Metazoa</taxon>
        <taxon>Ecdysozoa</taxon>
        <taxon>Arthropoda</taxon>
        <taxon>Chelicerata</taxon>
        <taxon>Arachnida</taxon>
        <taxon>Araneae</taxon>
        <taxon>Araneomorphae</taxon>
        <taxon>Entelegynae</taxon>
        <taxon>Araneoidea</taxon>
        <taxon>Araneidae</taxon>
        <taxon>Argiope</taxon>
    </lineage>
</organism>
<evidence type="ECO:0000313" key="3">
    <source>
        <dbReference type="EMBL" id="KAF8777683.1"/>
    </source>
</evidence>
<accession>A0A8T0EP51</accession>
<dbReference type="GO" id="GO:0003676">
    <property type="term" value="F:nucleic acid binding"/>
    <property type="evidence" value="ECO:0007669"/>
    <property type="project" value="InterPro"/>
</dbReference>
<dbReference type="InterPro" id="IPR036397">
    <property type="entry name" value="RNaseH_sf"/>
</dbReference>
<comment type="caution">
    <text evidence="3">The sequence shown here is derived from an EMBL/GenBank/DDBJ whole genome shotgun (WGS) entry which is preliminary data.</text>
</comment>
<protein>
    <recommendedName>
        <fullName evidence="1">RNA-directed DNA polymerase</fullName>
        <ecNumber evidence="1">2.7.7.49</ecNumber>
    </recommendedName>
</protein>
<sequence>MDLQKIISSLKKPQKIRTREEKQLAESFDLIDGILYRIHHESADLQNMRTLFVMLKSMRKYLAVRFHDFAGHFGMEKVVQMIRKQFWFPRMTSYIKQHIRQWVVCAYSKVPGGKSQGKLNSISPGSRPFEVIHMYFLFPFVISTSRNKELLVFIDNMTKFLRLRPCLSCLTKNVLKYLDEFTNDFGCPRRIVTDRGSCFSSSLFEDYCKQFGIKHTLNSSQRPQANGQVESINRILIPMISSNVQTESHKYWDNILPEVQRCINWSPCKSTGKPPFEILYGYTPVKLGYFPQYLLPTSNEYVKLTESLRDAQENIRVAQER</sequence>
<reference evidence="3" key="1">
    <citation type="journal article" date="2020" name="bioRxiv">
        <title>Chromosome-level reference genome of the European wasp spider Argiope bruennichi: a resource for studies on range expansion and evolutionary adaptation.</title>
        <authorList>
            <person name="Sheffer M.M."/>
            <person name="Hoppe A."/>
            <person name="Krehenwinkel H."/>
            <person name="Uhl G."/>
            <person name="Kuss A.W."/>
            <person name="Jensen L."/>
            <person name="Jensen C."/>
            <person name="Gillespie R.G."/>
            <person name="Hoff K.J."/>
            <person name="Prost S."/>
        </authorList>
    </citation>
    <scope>NUCLEOTIDE SEQUENCE</scope>
</reference>
<dbReference type="GO" id="GO:0015074">
    <property type="term" value="P:DNA integration"/>
    <property type="evidence" value="ECO:0007669"/>
    <property type="project" value="InterPro"/>
</dbReference>
<dbReference type="InterPro" id="IPR050951">
    <property type="entry name" value="Retrovirus_Pol_polyprotein"/>
</dbReference>
<dbReference type="GO" id="GO:0003964">
    <property type="term" value="F:RNA-directed DNA polymerase activity"/>
    <property type="evidence" value="ECO:0007669"/>
    <property type="project" value="UniProtKB-EC"/>
</dbReference>
<dbReference type="PANTHER" id="PTHR37984:SF5">
    <property type="entry name" value="PROTEIN NYNRIN-LIKE"/>
    <property type="match status" value="1"/>
</dbReference>
<dbReference type="PANTHER" id="PTHR37984">
    <property type="entry name" value="PROTEIN CBG26694"/>
    <property type="match status" value="1"/>
</dbReference>
<dbReference type="Pfam" id="PF17921">
    <property type="entry name" value="Integrase_H2C2"/>
    <property type="match status" value="1"/>
</dbReference>
<dbReference type="Proteomes" id="UP000807504">
    <property type="component" value="Unassembled WGS sequence"/>
</dbReference>
<dbReference type="InterPro" id="IPR041588">
    <property type="entry name" value="Integrase_H2C2"/>
</dbReference>
<feature type="domain" description="Integrase catalytic" evidence="2">
    <location>
        <begin position="124"/>
        <end position="283"/>
    </location>
</feature>
<dbReference type="SUPFAM" id="SSF53098">
    <property type="entry name" value="Ribonuclease H-like"/>
    <property type="match status" value="1"/>
</dbReference>
<dbReference type="Gene3D" id="1.10.340.70">
    <property type="match status" value="1"/>
</dbReference>
<dbReference type="EC" id="2.7.7.49" evidence="1"/>
<gene>
    <name evidence="3" type="ORF">HNY73_014502</name>
</gene>
<dbReference type="Pfam" id="PF00665">
    <property type="entry name" value="rve"/>
    <property type="match status" value="1"/>
</dbReference>
<dbReference type="InterPro" id="IPR012337">
    <property type="entry name" value="RNaseH-like_sf"/>
</dbReference>
<evidence type="ECO:0000313" key="4">
    <source>
        <dbReference type="Proteomes" id="UP000807504"/>
    </source>
</evidence>
<dbReference type="Gene3D" id="3.30.420.10">
    <property type="entry name" value="Ribonuclease H-like superfamily/Ribonuclease H"/>
    <property type="match status" value="1"/>
</dbReference>
<name>A0A8T0EP51_ARGBR</name>
<reference evidence="3" key="2">
    <citation type="submission" date="2020-06" db="EMBL/GenBank/DDBJ databases">
        <authorList>
            <person name="Sheffer M."/>
        </authorList>
    </citation>
    <scope>NUCLEOTIDE SEQUENCE</scope>
</reference>
<evidence type="ECO:0000259" key="2">
    <source>
        <dbReference type="PROSITE" id="PS50994"/>
    </source>
</evidence>
<dbReference type="AlphaFoldDB" id="A0A8T0EP51"/>
<evidence type="ECO:0000256" key="1">
    <source>
        <dbReference type="ARBA" id="ARBA00012493"/>
    </source>
</evidence>
<dbReference type="PROSITE" id="PS50994">
    <property type="entry name" value="INTEGRASE"/>
    <property type="match status" value="1"/>
</dbReference>
<dbReference type="EMBL" id="JABXBU010002072">
    <property type="protein sequence ID" value="KAF8777683.1"/>
    <property type="molecule type" value="Genomic_DNA"/>
</dbReference>
<dbReference type="InterPro" id="IPR001584">
    <property type="entry name" value="Integrase_cat-core"/>
</dbReference>
<proteinExistence type="predicted"/>